<comment type="caution">
    <text evidence="3">The sequence shown here is derived from an EMBL/GenBank/DDBJ whole genome shotgun (WGS) entry which is preliminary data.</text>
</comment>
<evidence type="ECO:0000313" key="3">
    <source>
        <dbReference type="EMBL" id="PXF46370.1"/>
    </source>
</evidence>
<dbReference type="Proteomes" id="UP000247409">
    <property type="component" value="Unassembled WGS sequence"/>
</dbReference>
<evidence type="ECO:0000259" key="2">
    <source>
        <dbReference type="PROSITE" id="PS50076"/>
    </source>
</evidence>
<organism evidence="3 4">
    <name type="scientific">Gracilariopsis chorda</name>
    <dbReference type="NCBI Taxonomy" id="448386"/>
    <lineage>
        <taxon>Eukaryota</taxon>
        <taxon>Rhodophyta</taxon>
        <taxon>Florideophyceae</taxon>
        <taxon>Rhodymeniophycidae</taxon>
        <taxon>Gracilariales</taxon>
        <taxon>Gracilariaceae</taxon>
        <taxon>Gracilariopsis</taxon>
    </lineage>
</organism>
<keyword evidence="4" id="KW-1185">Reference proteome</keyword>
<dbReference type="InterPro" id="IPR001623">
    <property type="entry name" value="DnaJ_domain"/>
</dbReference>
<dbReference type="PROSITE" id="PS50076">
    <property type="entry name" value="DNAJ_2"/>
    <property type="match status" value="1"/>
</dbReference>
<sequence length="500" mass="54637">MSSSEQRQRDDDDSALNPHRELLMEAAAQIRADQVAREQARPKNVGQGTLGLFGDSLGGAAMGAAALVMGPIQGYRENGAKGLLGGAVGGLAVGVAATAYGFGSGLTKFAHGAKETARSFDSSSLDYRLVVNDHDRPQQGEYKAERDRLYDELKTKYNADNANSSMAGLAAPVDNKLYDVLGIQPDATPAQIRKAYYKMAQKYHPDKHPDDPEATAKFQEVSAAYQILSDPAKREEYHRLGEQAAADDTLMEPKALFALMFSDFDHIVGDLATARILSTPDQPTEGEENANASADSAGSSTGAGPQSLEEKEKHAKEARERRKKFQKARVAYLAELLNRRLEPWMAGDEEAFIKHAKHEVFAMRDEPFGREVLKTAGYVYGRRASRFLEKKKGPLHNVQSMLDNLGDKAHQIKNHVRAFEGGVKVLSSVNAEENETIDDKARRDTVNILGVVWLSSVLDIESTLKHVVSAVLHVDETNPKPIAKKKAAGLIVLSKIFEQA</sequence>
<feature type="domain" description="J" evidence="2">
    <location>
        <begin position="176"/>
        <end position="241"/>
    </location>
</feature>
<name>A0A2V3IZ13_9FLOR</name>
<evidence type="ECO:0000313" key="4">
    <source>
        <dbReference type="Proteomes" id="UP000247409"/>
    </source>
</evidence>
<dbReference type="CDD" id="cd06257">
    <property type="entry name" value="DnaJ"/>
    <property type="match status" value="1"/>
</dbReference>
<feature type="compositionally biased region" description="Low complexity" evidence="1">
    <location>
        <begin position="289"/>
        <end position="304"/>
    </location>
</feature>
<dbReference type="InterPro" id="IPR018253">
    <property type="entry name" value="DnaJ_domain_CS"/>
</dbReference>
<dbReference type="Pfam" id="PF00226">
    <property type="entry name" value="DnaJ"/>
    <property type="match status" value="1"/>
</dbReference>
<dbReference type="InterPro" id="IPR026894">
    <property type="entry name" value="DnaJ_X"/>
</dbReference>
<dbReference type="InterPro" id="IPR036869">
    <property type="entry name" value="J_dom_sf"/>
</dbReference>
<dbReference type="Gene3D" id="1.10.287.110">
    <property type="entry name" value="DnaJ domain"/>
    <property type="match status" value="1"/>
</dbReference>
<feature type="region of interest" description="Disordered" evidence="1">
    <location>
        <begin position="1"/>
        <end position="20"/>
    </location>
</feature>
<dbReference type="STRING" id="448386.A0A2V3IZ13"/>
<dbReference type="OrthoDB" id="10250354at2759"/>
<feature type="compositionally biased region" description="Basic and acidic residues" evidence="1">
    <location>
        <begin position="1"/>
        <end position="10"/>
    </location>
</feature>
<dbReference type="Pfam" id="PF14308">
    <property type="entry name" value="DnaJ-X"/>
    <property type="match status" value="1"/>
</dbReference>
<proteinExistence type="predicted"/>
<feature type="region of interest" description="Disordered" evidence="1">
    <location>
        <begin position="279"/>
        <end position="321"/>
    </location>
</feature>
<dbReference type="PROSITE" id="PS00636">
    <property type="entry name" value="DNAJ_1"/>
    <property type="match status" value="1"/>
</dbReference>
<dbReference type="PRINTS" id="PR00625">
    <property type="entry name" value="JDOMAIN"/>
</dbReference>
<dbReference type="InterPro" id="IPR052423">
    <property type="entry name" value="EMIR"/>
</dbReference>
<evidence type="ECO:0000256" key="1">
    <source>
        <dbReference type="SAM" id="MobiDB-lite"/>
    </source>
</evidence>
<feature type="compositionally biased region" description="Basic and acidic residues" evidence="1">
    <location>
        <begin position="308"/>
        <end position="320"/>
    </location>
</feature>
<gene>
    <name evidence="3" type="ORF">BWQ96_03869</name>
</gene>
<dbReference type="AlphaFoldDB" id="A0A2V3IZ13"/>
<protein>
    <submittedName>
        <fullName evidence="3">Chaperone protein dnaJ 10</fullName>
    </submittedName>
</protein>
<accession>A0A2V3IZ13</accession>
<dbReference type="SMART" id="SM00271">
    <property type="entry name" value="DnaJ"/>
    <property type="match status" value="1"/>
</dbReference>
<reference evidence="3 4" key="1">
    <citation type="journal article" date="2018" name="Mol. Biol. Evol.">
        <title>Analysis of the draft genome of the red seaweed Gracilariopsis chorda provides insights into genome size evolution in Rhodophyta.</title>
        <authorList>
            <person name="Lee J."/>
            <person name="Yang E.C."/>
            <person name="Graf L."/>
            <person name="Yang J.H."/>
            <person name="Qiu H."/>
            <person name="Zel Zion U."/>
            <person name="Chan C.X."/>
            <person name="Stephens T.G."/>
            <person name="Weber A.P.M."/>
            <person name="Boo G.H."/>
            <person name="Boo S.M."/>
            <person name="Kim K.M."/>
            <person name="Shin Y."/>
            <person name="Jung M."/>
            <person name="Lee S.J."/>
            <person name="Yim H.S."/>
            <person name="Lee J.H."/>
            <person name="Bhattacharya D."/>
            <person name="Yoon H.S."/>
        </authorList>
    </citation>
    <scope>NUCLEOTIDE SEQUENCE [LARGE SCALE GENOMIC DNA]</scope>
    <source>
        <strain evidence="3 4">SKKU-2015</strain>
        <tissue evidence="3">Whole body</tissue>
    </source>
</reference>
<dbReference type="EMBL" id="NBIV01000040">
    <property type="protein sequence ID" value="PXF46370.1"/>
    <property type="molecule type" value="Genomic_DNA"/>
</dbReference>
<dbReference type="SUPFAM" id="SSF46565">
    <property type="entry name" value="Chaperone J-domain"/>
    <property type="match status" value="1"/>
</dbReference>
<dbReference type="PANTHER" id="PTHR44094">
    <property type="entry name" value="DNAJ HEAT SHOCK N-TERMINAL DOMAIN-CONTAINING PROTEIN"/>
    <property type="match status" value="1"/>
</dbReference>
<dbReference type="PANTHER" id="PTHR44094:SF8">
    <property type="entry name" value="DNAJ HEAT SHOCK N-TERMINAL DOMAIN-CONTAINING PROTEIN-RELATED"/>
    <property type="match status" value="1"/>
</dbReference>